<protein>
    <recommendedName>
        <fullName evidence="1">Uroporphyrinogen decarboxylase (URO-D) domain-containing protein</fullName>
    </recommendedName>
</protein>
<dbReference type="PANTHER" id="PTHR47099">
    <property type="entry name" value="METHYLCOBAMIDE:COM METHYLTRANSFERASE MTBA"/>
    <property type="match status" value="1"/>
</dbReference>
<feature type="domain" description="Uroporphyrinogen decarboxylase (URO-D)" evidence="1">
    <location>
        <begin position="2"/>
        <end position="340"/>
    </location>
</feature>
<evidence type="ECO:0000313" key="2">
    <source>
        <dbReference type="EMBL" id="VAX20863.1"/>
    </source>
</evidence>
<dbReference type="PANTHER" id="PTHR47099:SF1">
    <property type="entry name" value="METHYLCOBAMIDE:COM METHYLTRANSFERASE MTBA"/>
    <property type="match status" value="1"/>
</dbReference>
<dbReference type="Gene3D" id="3.20.20.210">
    <property type="match status" value="1"/>
</dbReference>
<dbReference type="GO" id="GO:0004853">
    <property type="term" value="F:uroporphyrinogen decarboxylase activity"/>
    <property type="evidence" value="ECO:0007669"/>
    <property type="project" value="InterPro"/>
</dbReference>
<dbReference type="GO" id="GO:0006779">
    <property type="term" value="P:porphyrin-containing compound biosynthetic process"/>
    <property type="evidence" value="ECO:0007669"/>
    <property type="project" value="InterPro"/>
</dbReference>
<dbReference type="InterPro" id="IPR052024">
    <property type="entry name" value="Methanogen_methyltrans"/>
</dbReference>
<dbReference type="EMBL" id="UOGA01000190">
    <property type="protein sequence ID" value="VAX20863.1"/>
    <property type="molecule type" value="Genomic_DNA"/>
</dbReference>
<dbReference type="SUPFAM" id="SSF51726">
    <property type="entry name" value="UROD/MetE-like"/>
    <property type="match status" value="1"/>
</dbReference>
<sequence>MTPKQVVLETLKGGRPGRCPVALMAGGAWSARHIGCTLRDAAKTPETMSSMLTDIATTIKSDIVYAGSGYTSIHPASVCGIEPVWRGVGALDISDCVIKSEEDFAKLDPSFVDRHPLTNLIKQAYKLTRAKIGDQYLVTITAWGPFTNGARMIGEETFIKGIYKNPDYIEGVIDFAADMLIHLFEPLVNEGGVEMILLGDPTASGDLISSKQFERFALPYLQRFTKWAKSKNVMTMIHICGDTTDRLDLFPQTGAECISLDHKVNMIKAKEALHGAICFAGNLNPVEALMNGSINDVERESRRLLETIGDDGGFILMPGCDIPPSVPLDNIKKMMEVGHAWKY</sequence>
<accession>A0A3B1C866</accession>
<gene>
    <name evidence="2" type="ORF">MNBD_NITROSPINAE04-299</name>
</gene>
<organism evidence="2">
    <name type="scientific">hydrothermal vent metagenome</name>
    <dbReference type="NCBI Taxonomy" id="652676"/>
    <lineage>
        <taxon>unclassified sequences</taxon>
        <taxon>metagenomes</taxon>
        <taxon>ecological metagenomes</taxon>
    </lineage>
</organism>
<dbReference type="InterPro" id="IPR038071">
    <property type="entry name" value="UROD/MetE-like_sf"/>
</dbReference>
<dbReference type="InterPro" id="IPR000257">
    <property type="entry name" value="Uroporphyrinogen_deCOase"/>
</dbReference>
<reference evidence="2" key="1">
    <citation type="submission" date="2018-06" db="EMBL/GenBank/DDBJ databases">
        <authorList>
            <person name="Zhirakovskaya E."/>
        </authorList>
    </citation>
    <scope>NUCLEOTIDE SEQUENCE</scope>
</reference>
<proteinExistence type="predicted"/>
<dbReference type="Pfam" id="PF01208">
    <property type="entry name" value="URO-D"/>
    <property type="match status" value="1"/>
</dbReference>
<name>A0A3B1C866_9ZZZZ</name>
<evidence type="ECO:0000259" key="1">
    <source>
        <dbReference type="Pfam" id="PF01208"/>
    </source>
</evidence>
<dbReference type="AlphaFoldDB" id="A0A3B1C866"/>